<dbReference type="EMBL" id="JAIRAU010000015">
    <property type="protein sequence ID" value="MBZ5710438.1"/>
    <property type="molecule type" value="Genomic_DNA"/>
</dbReference>
<gene>
    <name evidence="3" type="ORF">K7C98_14345</name>
</gene>
<accession>A0ABS7TQD2</accession>
<evidence type="ECO:0000256" key="1">
    <source>
        <dbReference type="SAM" id="MobiDB-lite"/>
    </source>
</evidence>
<reference evidence="3" key="1">
    <citation type="submission" date="2021-08" db="EMBL/GenBank/DDBJ databases">
        <authorList>
            <person name="Stevens D.C."/>
        </authorList>
    </citation>
    <scope>NUCLEOTIDE SEQUENCE</scope>
    <source>
        <strain evidence="3">DSM 53165</strain>
    </source>
</reference>
<feature type="region of interest" description="Disordered" evidence="1">
    <location>
        <begin position="235"/>
        <end position="254"/>
    </location>
</feature>
<evidence type="ECO:0008006" key="5">
    <source>
        <dbReference type="Google" id="ProtNLM"/>
    </source>
</evidence>
<keyword evidence="2" id="KW-0812">Transmembrane</keyword>
<evidence type="ECO:0000313" key="4">
    <source>
        <dbReference type="Proteomes" id="UP001139031"/>
    </source>
</evidence>
<proteinExistence type="predicted"/>
<keyword evidence="2" id="KW-0472">Membrane</keyword>
<protein>
    <recommendedName>
        <fullName evidence="5">Chromosome partition protein Smc</fullName>
    </recommendedName>
</protein>
<sequence length="254" mass="28098">MTLDRTQRFAGAALAVSAFSIALALFAYWRSGGKQDAERMHAEIRADIDSLREKQTELVQRTRASLDSAYAASHDRLTRLRETLRIEKDRVEAGMRAQLERADADVNRLVSAVETAARTARDSTIAAAEQTEQAMTRRSRALEGRVALLRAKYKVRRAQVLSEGREYVEATRALSDAANLLDVAEERLTRDHDPALGALRVALHEAAASVQRHAIDTRERLQEVLRNTDGLVKTLEDEEDAAAGRVAAPGRPST</sequence>
<name>A0ABS7TQD2_9BACT</name>
<feature type="transmembrane region" description="Helical" evidence="2">
    <location>
        <begin position="9"/>
        <end position="29"/>
    </location>
</feature>
<keyword evidence="4" id="KW-1185">Reference proteome</keyword>
<evidence type="ECO:0000256" key="2">
    <source>
        <dbReference type="SAM" id="Phobius"/>
    </source>
</evidence>
<comment type="caution">
    <text evidence="3">The sequence shown here is derived from an EMBL/GenBank/DDBJ whole genome shotgun (WGS) entry which is preliminary data.</text>
</comment>
<evidence type="ECO:0000313" key="3">
    <source>
        <dbReference type="EMBL" id="MBZ5710438.1"/>
    </source>
</evidence>
<dbReference type="Proteomes" id="UP001139031">
    <property type="component" value="Unassembled WGS sequence"/>
</dbReference>
<organism evidence="3 4">
    <name type="scientific">Nannocystis pusilla</name>
    <dbReference type="NCBI Taxonomy" id="889268"/>
    <lineage>
        <taxon>Bacteria</taxon>
        <taxon>Pseudomonadati</taxon>
        <taxon>Myxococcota</taxon>
        <taxon>Polyangia</taxon>
        <taxon>Nannocystales</taxon>
        <taxon>Nannocystaceae</taxon>
        <taxon>Nannocystis</taxon>
    </lineage>
</organism>
<dbReference type="RefSeq" id="WP_224192206.1">
    <property type="nucleotide sequence ID" value="NZ_JAIRAU010000015.1"/>
</dbReference>
<feature type="compositionally biased region" description="Low complexity" evidence="1">
    <location>
        <begin position="243"/>
        <end position="254"/>
    </location>
</feature>
<keyword evidence="2" id="KW-1133">Transmembrane helix</keyword>